<name>A0A168QCN6_ABSGL</name>
<feature type="chain" id="PRO_5007899835" description="Yeast cell wall synthesis Kre9/Knh1-like N-terminal domain-containing protein" evidence="3">
    <location>
        <begin position="44"/>
        <end position="269"/>
    </location>
</feature>
<dbReference type="InParanoid" id="A0A168QCN6"/>
<feature type="signal peptide" evidence="3">
    <location>
        <begin position="1"/>
        <end position="43"/>
    </location>
</feature>
<evidence type="ECO:0000256" key="1">
    <source>
        <dbReference type="ARBA" id="ARBA00022729"/>
    </source>
</evidence>
<proteinExistence type="predicted"/>
<dbReference type="PANTHER" id="PTHR40633:SF1">
    <property type="entry name" value="GPI ANCHORED SERINE-THREONINE RICH PROTEIN (AFU_ORTHOLOGUE AFUA_1G03630)"/>
    <property type="match status" value="1"/>
</dbReference>
<feature type="compositionally biased region" description="Low complexity" evidence="2">
    <location>
        <begin position="169"/>
        <end position="193"/>
    </location>
</feature>
<dbReference type="STRING" id="4829.A0A168QCN6"/>
<dbReference type="InterPro" id="IPR018466">
    <property type="entry name" value="Kre9/Knh1-like_N"/>
</dbReference>
<keyword evidence="6" id="KW-1185">Reference proteome</keyword>
<reference evidence="5" key="1">
    <citation type="submission" date="2016-04" db="EMBL/GenBank/DDBJ databases">
        <authorList>
            <person name="Evans L.H."/>
            <person name="Alamgir A."/>
            <person name="Owens N."/>
            <person name="Weber N.D."/>
            <person name="Virtaneva K."/>
            <person name="Barbian K."/>
            <person name="Babar A."/>
            <person name="Rosenke K."/>
        </authorList>
    </citation>
    <scope>NUCLEOTIDE SEQUENCE [LARGE SCALE GENOMIC DNA]</scope>
    <source>
        <strain evidence="5">CBS 101.48</strain>
    </source>
</reference>
<dbReference type="OMA" id="IYFFQFT"/>
<protein>
    <recommendedName>
        <fullName evidence="4">Yeast cell wall synthesis Kre9/Knh1-like N-terminal domain-containing protein</fullName>
    </recommendedName>
</protein>
<keyword evidence="1 3" id="KW-0732">Signal</keyword>
<dbReference type="OrthoDB" id="2432613at2759"/>
<dbReference type="Pfam" id="PF10342">
    <property type="entry name" value="Kre9_KNH"/>
    <property type="match status" value="1"/>
</dbReference>
<dbReference type="PANTHER" id="PTHR40633">
    <property type="entry name" value="MATRIX PROTEIN, PUTATIVE (AFU_ORTHOLOGUE AFUA_8G05410)-RELATED"/>
    <property type="match status" value="1"/>
</dbReference>
<sequence>MGRLFLSRLTMMGGGGNPNLSAMFNKLILAATALLASSLLTEATMAPSYPSPGTVWKSGQQYDILWDDDKTSPSIATGWKKFKIDFMTGDNNQQVFLSNVASDLDGSTLTKYTWTAPEVKPNSAIYFFMFTNEAGDSAWTTRFGITGADGQLATPEHATQPTGEKIPWGTGALASGGNSTTSAGNSTQSASAASSSVPASSSAAASSSSAVVVSSSSASGSASAAGGSSSSSADSSSSAASSKPSNAGSLTRPLAGGIAVAAVAAGLLL</sequence>
<feature type="region of interest" description="Disordered" evidence="2">
    <location>
        <begin position="218"/>
        <end position="252"/>
    </location>
</feature>
<evidence type="ECO:0000256" key="2">
    <source>
        <dbReference type="SAM" id="MobiDB-lite"/>
    </source>
</evidence>
<dbReference type="EMBL" id="LT554356">
    <property type="protein sequence ID" value="SAM04307.1"/>
    <property type="molecule type" value="Genomic_DNA"/>
</dbReference>
<feature type="domain" description="Yeast cell wall synthesis Kre9/Knh1-like N-terminal" evidence="4">
    <location>
        <begin position="50"/>
        <end position="145"/>
    </location>
</feature>
<organism evidence="5">
    <name type="scientific">Absidia glauca</name>
    <name type="common">Pin mould</name>
    <dbReference type="NCBI Taxonomy" id="4829"/>
    <lineage>
        <taxon>Eukaryota</taxon>
        <taxon>Fungi</taxon>
        <taxon>Fungi incertae sedis</taxon>
        <taxon>Mucoromycota</taxon>
        <taxon>Mucoromycotina</taxon>
        <taxon>Mucoromycetes</taxon>
        <taxon>Mucorales</taxon>
        <taxon>Cunninghamellaceae</taxon>
        <taxon>Absidia</taxon>
    </lineage>
</organism>
<evidence type="ECO:0000259" key="4">
    <source>
        <dbReference type="Pfam" id="PF10342"/>
    </source>
</evidence>
<evidence type="ECO:0000313" key="6">
    <source>
        <dbReference type="Proteomes" id="UP000078561"/>
    </source>
</evidence>
<evidence type="ECO:0000256" key="3">
    <source>
        <dbReference type="SAM" id="SignalP"/>
    </source>
</evidence>
<gene>
    <name evidence="5" type="primary">ABSGL_10167.1 scaffold 11802</name>
</gene>
<evidence type="ECO:0000313" key="5">
    <source>
        <dbReference type="EMBL" id="SAM04307.1"/>
    </source>
</evidence>
<feature type="region of interest" description="Disordered" evidence="2">
    <location>
        <begin position="151"/>
        <end position="193"/>
    </location>
</feature>
<dbReference type="InterPro" id="IPR052982">
    <property type="entry name" value="SRP1/TIP1-like"/>
</dbReference>
<accession>A0A168QCN6</accession>
<dbReference type="Proteomes" id="UP000078561">
    <property type="component" value="Unassembled WGS sequence"/>
</dbReference>
<dbReference type="AlphaFoldDB" id="A0A168QCN6"/>